<reference evidence="1 2" key="1">
    <citation type="submission" date="2019-06" db="EMBL/GenBank/DDBJ databases">
        <authorList>
            <person name="Broberg M."/>
        </authorList>
    </citation>
    <scope>NUCLEOTIDE SEQUENCE [LARGE SCALE GENOMIC DNA]</scope>
</reference>
<gene>
    <name evidence="1" type="ORF">CLO192961_LOCUS225229</name>
</gene>
<protein>
    <submittedName>
        <fullName evidence="1">Uncharacterized protein</fullName>
    </submittedName>
</protein>
<dbReference type="EMBL" id="CABFNS010000780">
    <property type="protein sequence ID" value="VUC28064.1"/>
    <property type="molecule type" value="Genomic_DNA"/>
</dbReference>
<evidence type="ECO:0000313" key="1">
    <source>
        <dbReference type="EMBL" id="VUC28064.1"/>
    </source>
</evidence>
<evidence type="ECO:0000313" key="2">
    <source>
        <dbReference type="Proteomes" id="UP000766486"/>
    </source>
</evidence>
<name>A0ABY6UCZ6_BIOOC</name>
<comment type="caution">
    <text evidence="1">The sequence shown here is derived from an EMBL/GenBank/DDBJ whole genome shotgun (WGS) entry which is preliminary data.</text>
</comment>
<sequence length="302" mass="32618">MVDSRLALAIDLGAGSLLSELLHESVHATRILVFEFETVDFIEIFNLQPVFDLVALAILQESSDNIGGDVNQIIDRLARFLNSLSAGSSSEDITNNEGKVLHLRKRCHIRTESVNNILADLLQQLPDSVVHGEVVDAKLCPLVLNDAGNVPKELAGRQPFVDFQFGLLLLPREYVSLAVSHGVAAALIENLGNELCARGRACAGRRQTVGEEHGDPAHDLRVAPVVIVDAGLLLALDLLGAVSWNPVAGGEAQAQAISVEVSRGEAGLSMMKKLELSCMLHIVFKSSQMRSSPSSFSWCRAW</sequence>
<proteinExistence type="predicted"/>
<dbReference type="Proteomes" id="UP000766486">
    <property type="component" value="Unassembled WGS sequence"/>
</dbReference>
<accession>A0ABY6UCZ6</accession>
<keyword evidence="2" id="KW-1185">Reference proteome</keyword>
<organism evidence="1 2">
    <name type="scientific">Bionectria ochroleuca</name>
    <name type="common">Gliocladium roseum</name>
    <dbReference type="NCBI Taxonomy" id="29856"/>
    <lineage>
        <taxon>Eukaryota</taxon>
        <taxon>Fungi</taxon>
        <taxon>Dikarya</taxon>
        <taxon>Ascomycota</taxon>
        <taxon>Pezizomycotina</taxon>
        <taxon>Sordariomycetes</taxon>
        <taxon>Hypocreomycetidae</taxon>
        <taxon>Hypocreales</taxon>
        <taxon>Bionectriaceae</taxon>
        <taxon>Clonostachys</taxon>
    </lineage>
</organism>